<keyword evidence="1" id="KW-0472">Membrane</keyword>
<name>F2KR07_ARCVS</name>
<keyword evidence="3" id="KW-1185">Reference proteome</keyword>
<evidence type="ECO:0000313" key="3">
    <source>
        <dbReference type="Proteomes" id="UP000008136"/>
    </source>
</evidence>
<reference evidence="2 3" key="1">
    <citation type="submission" date="2011-03" db="EMBL/GenBank/DDBJ databases">
        <title>The complete genome of Archaeoglobus veneficus SNP6.</title>
        <authorList>
            <consortium name="US DOE Joint Genome Institute (JGI-PGF)"/>
            <person name="Lucas S."/>
            <person name="Copeland A."/>
            <person name="Lapidus A."/>
            <person name="Bruce D."/>
            <person name="Goodwin L."/>
            <person name="Pitluck S."/>
            <person name="Kyrpides N."/>
            <person name="Mavromatis K."/>
            <person name="Pagani I."/>
            <person name="Ivanova N."/>
            <person name="Mikhailova N."/>
            <person name="Lu M."/>
            <person name="Detter J.C."/>
            <person name="Tapia R."/>
            <person name="Han C."/>
            <person name="Land M."/>
            <person name="Hauser L."/>
            <person name="Markowitz V."/>
            <person name="Cheng J.-F."/>
            <person name="Hugenholtz P."/>
            <person name="Woyke T."/>
            <person name="Wu D."/>
            <person name="Spring S."/>
            <person name="Brambilla E."/>
            <person name="Klenk H.-P."/>
            <person name="Eisen J.A."/>
        </authorList>
    </citation>
    <scope>NUCLEOTIDE SEQUENCE [LARGE SCALE GENOMIC DNA]</scope>
    <source>
        <strain>SNP6</strain>
    </source>
</reference>
<organism evidence="2 3">
    <name type="scientific">Archaeoglobus veneficus (strain DSM 11195 / SNP6)</name>
    <dbReference type="NCBI Taxonomy" id="693661"/>
    <lineage>
        <taxon>Archaea</taxon>
        <taxon>Methanobacteriati</taxon>
        <taxon>Methanobacteriota</taxon>
        <taxon>Archaeoglobi</taxon>
        <taxon>Archaeoglobales</taxon>
        <taxon>Archaeoglobaceae</taxon>
        <taxon>Archaeoglobus</taxon>
    </lineage>
</organism>
<dbReference type="STRING" id="693661.Arcve_1817"/>
<gene>
    <name evidence="2" type="ordered locus">Arcve_1817</name>
</gene>
<dbReference type="HOGENOM" id="CLU_1363590_0_0_2"/>
<dbReference type="KEGG" id="ave:Arcve_1817"/>
<evidence type="ECO:0000256" key="1">
    <source>
        <dbReference type="SAM" id="Phobius"/>
    </source>
</evidence>
<dbReference type="Proteomes" id="UP000008136">
    <property type="component" value="Chromosome"/>
</dbReference>
<feature type="transmembrane region" description="Helical" evidence="1">
    <location>
        <begin position="6"/>
        <end position="28"/>
    </location>
</feature>
<accession>F2KR07</accession>
<feature type="transmembrane region" description="Helical" evidence="1">
    <location>
        <begin position="35"/>
        <end position="56"/>
    </location>
</feature>
<keyword evidence="1" id="KW-1133">Transmembrane helix</keyword>
<dbReference type="EMBL" id="CP002588">
    <property type="protein sequence ID" value="AEA47813.1"/>
    <property type="molecule type" value="Genomic_DNA"/>
</dbReference>
<sequence>MNPIPWSLEFIQVLGAVVILLMVFPSLFRKQLPLWTWFGKLVILLIYLLFICVAIFHEGGHVFAYAIFGIKFTYHFDLLSSPHVTAENPPPPIVQLISLVMGPIFQAVLGYIFLFSDWCLLKKFREGFLDKNLTNITLVFHFSPSWKSFGYLWDHCNITTSVELGSKNLLKFKSVFKFKDFHGRRSFRGRNFRKTESYRE</sequence>
<feature type="transmembrane region" description="Helical" evidence="1">
    <location>
        <begin position="93"/>
        <end position="115"/>
    </location>
</feature>
<proteinExistence type="predicted"/>
<protein>
    <submittedName>
        <fullName evidence="2">Uncharacterized protein</fullName>
    </submittedName>
</protein>
<keyword evidence="1" id="KW-0812">Transmembrane</keyword>
<dbReference type="eggNOG" id="arCOG14828">
    <property type="taxonomic scope" value="Archaea"/>
</dbReference>
<evidence type="ECO:0000313" key="2">
    <source>
        <dbReference type="EMBL" id="AEA47813.1"/>
    </source>
</evidence>
<dbReference type="AlphaFoldDB" id="F2KR07"/>